<feature type="compositionally biased region" description="Basic residues" evidence="1">
    <location>
        <begin position="557"/>
        <end position="566"/>
    </location>
</feature>
<dbReference type="Proteomes" id="UP000091857">
    <property type="component" value="Chromosome 12"/>
</dbReference>
<feature type="compositionally biased region" description="Polar residues" evidence="1">
    <location>
        <begin position="523"/>
        <end position="535"/>
    </location>
</feature>
<dbReference type="OrthoDB" id="1093005at2759"/>
<dbReference type="Gramene" id="Manes.12G018600.1.v8.1">
    <property type="protein sequence ID" value="Manes.12G018600.1.v8.1.CDS"/>
    <property type="gene ID" value="Manes.12G018600.v8.1"/>
</dbReference>
<dbReference type="EMBL" id="CM004398">
    <property type="protein sequence ID" value="OAY34417.1"/>
    <property type="molecule type" value="Genomic_DNA"/>
</dbReference>
<gene>
    <name evidence="2" type="ORF">MANES_12G018600v8</name>
</gene>
<feature type="compositionally biased region" description="Polar residues" evidence="1">
    <location>
        <begin position="962"/>
        <end position="981"/>
    </location>
</feature>
<feature type="compositionally biased region" description="Low complexity" evidence="1">
    <location>
        <begin position="1041"/>
        <end position="1051"/>
    </location>
</feature>
<evidence type="ECO:0000313" key="3">
    <source>
        <dbReference type="Proteomes" id="UP000091857"/>
    </source>
</evidence>
<accession>A0A2C9UU63</accession>
<feature type="compositionally biased region" description="Basic and acidic residues" evidence="1">
    <location>
        <begin position="714"/>
        <end position="726"/>
    </location>
</feature>
<reference evidence="3" key="1">
    <citation type="journal article" date="2016" name="Nat. Biotechnol.">
        <title>Sequencing wild and cultivated cassava and related species reveals extensive interspecific hybridization and genetic diversity.</title>
        <authorList>
            <person name="Bredeson J.V."/>
            <person name="Lyons J.B."/>
            <person name="Prochnik S.E."/>
            <person name="Wu G.A."/>
            <person name="Ha C.M."/>
            <person name="Edsinger-Gonzales E."/>
            <person name="Grimwood J."/>
            <person name="Schmutz J."/>
            <person name="Rabbi I.Y."/>
            <person name="Egesi C."/>
            <person name="Nauluvula P."/>
            <person name="Lebot V."/>
            <person name="Ndunguru J."/>
            <person name="Mkamilo G."/>
            <person name="Bart R.S."/>
            <person name="Setter T.L."/>
            <person name="Gleadow R.M."/>
            <person name="Kulakow P."/>
            <person name="Ferguson M.E."/>
            <person name="Rounsley S."/>
            <person name="Rokhsar D.S."/>
        </authorList>
    </citation>
    <scope>NUCLEOTIDE SEQUENCE [LARGE SCALE GENOMIC DNA]</scope>
    <source>
        <strain evidence="3">cv. AM560-2</strain>
    </source>
</reference>
<feature type="region of interest" description="Disordered" evidence="1">
    <location>
        <begin position="767"/>
        <end position="789"/>
    </location>
</feature>
<evidence type="ECO:0000313" key="2">
    <source>
        <dbReference type="EMBL" id="OAY34417.1"/>
    </source>
</evidence>
<feature type="compositionally biased region" description="Polar residues" evidence="1">
    <location>
        <begin position="571"/>
        <end position="593"/>
    </location>
</feature>
<evidence type="ECO:0008006" key="4">
    <source>
        <dbReference type="Google" id="ProtNLM"/>
    </source>
</evidence>
<protein>
    <recommendedName>
        <fullName evidence="4">Ubiquitin-like domain-containing protein</fullName>
    </recommendedName>
</protein>
<name>A0A2C9UU63_MANES</name>
<feature type="region of interest" description="Disordered" evidence="1">
    <location>
        <begin position="510"/>
        <end position="639"/>
    </location>
</feature>
<feature type="compositionally biased region" description="Basic and acidic residues" evidence="1">
    <location>
        <begin position="944"/>
        <end position="954"/>
    </location>
</feature>
<feature type="region of interest" description="Disordered" evidence="1">
    <location>
        <begin position="446"/>
        <end position="480"/>
    </location>
</feature>
<feature type="compositionally biased region" description="Polar residues" evidence="1">
    <location>
        <begin position="1011"/>
        <end position="1021"/>
    </location>
</feature>
<feature type="compositionally biased region" description="Polar residues" evidence="1">
    <location>
        <begin position="1096"/>
        <end position="1111"/>
    </location>
</feature>
<feature type="compositionally biased region" description="Basic and acidic residues" evidence="1">
    <location>
        <begin position="597"/>
        <end position="634"/>
    </location>
</feature>
<feature type="compositionally biased region" description="Basic and acidic residues" evidence="1">
    <location>
        <begin position="998"/>
        <end position="1008"/>
    </location>
</feature>
<proteinExistence type="predicted"/>
<feature type="region of interest" description="Disordered" evidence="1">
    <location>
        <begin position="374"/>
        <end position="398"/>
    </location>
</feature>
<feature type="region of interest" description="Disordered" evidence="1">
    <location>
        <begin position="941"/>
        <end position="1144"/>
    </location>
</feature>
<evidence type="ECO:0000256" key="1">
    <source>
        <dbReference type="SAM" id="MobiDB-lite"/>
    </source>
</evidence>
<keyword evidence="3" id="KW-1185">Reference proteome</keyword>
<feature type="compositionally biased region" description="Basic and acidic residues" evidence="1">
    <location>
        <begin position="384"/>
        <end position="398"/>
    </location>
</feature>
<feature type="compositionally biased region" description="Basic residues" evidence="1">
    <location>
        <begin position="702"/>
        <end position="713"/>
    </location>
</feature>
<feature type="region of interest" description="Disordered" evidence="1">
    <location>
        <begin position="691"/>
        <end position="733"/>
    </location>
</feature>
<organism evidence="2 3">
    <name type="scientific">Manihot esculenta</name>
    <name type="common">Cassava</name>
    <name type="synonym">Jatropha manihot</name>
    <dbReference type="NCBI Taxonomy" id="3983"/>
    <lineage>
        <taxon>Eukaryota</taxon>
        <taxon>Viridiplantae</taxon>
        <taxon>Streptophyta</taxon>
        <taxon>Embryophyta</taxon>
        <taxon>Tracheophyta</taxon>
        <taxon>Spermatophyta</taxon>
        <taxon>Magnoliopsida</taxon>
        <taxon>eudicotyledons</taxon>
        <taxon>Gunneridae</taxon>
        <taxon>Pentapetalae</taxon>
        <taxon>rosids</taxon>
        <taxon>fabids</taxon>
        <taxon>Malpighiales</taxon>
        <taxon>Euphorbiaceae</taxon>
        <taxon>Crotonoideae</taxon>
        <taxon>Manihoteae</taxon>
        <taxon>Manihot</taxon>
    </lineage>
</organism>
<comment type="caution">
    <text evidence="2">The sequence shown here is derived from an EMBL/GenBank/DDBJ whole genome shotgun (WGS) entry which is preliminary data.</text>
</comment>
<feature type="compositionally biased region" description="Polar residues" evidence="1">
    <location>
        <begin position="461"/>
        <end position="477"/>
    </location>
</feature>
<feature type="compositionally biased region" description="Basic and acidic residues" evidence="1">
    <location>
        <begin position="864"/>
        <end position="874"/>
    </location>
</feature>
<dbReference type="AlphaFoldDB" id="A0A2C9UU63"/>
<sequence length="1144" mass="124997">MIPFISMVKPSSATNSDDTTYHTVFIDTDLDTHLAMIVSSTDTVSDLKQKIMLQHAQCFPQIGDIQILALKVKRRGCYYHLSDSMLVKSAFHGINKTWFISVAASSVNKHDNNQHFLIPDCNNMVVCYGISCNGSVHGVNLLHDGYPRKLSSVIDKQHLEIPVAARLILDVAGNGEDARKDLEIRVEQMGDNHGIAKSVDINNGSDSHTLEKVDQCDNENEIQKTPIGGSKTSSRTGIEDVPGSLLLEGALETGHHAKKKPKGKSKSKHPIYDLALKEDISLPESGKNESQPETVVPQSFLENTVGTRNKNSIEEPSMVSYSDANRGMDSIMQGTTVLSEETRMLGRHDGSIYDKSRRNCNDVQCFKLVEDASQSKPAAKKKRKNEEGKKGEDLLKDDQTLISDSNKKMLENPTVSQQFLFDKMKNINARLDGSSTDTPEVVHLQSVDPTNEKRKKKKKSSNTLNQKIAAPSGTNVGEENRGDLRDLCEEFKAEFFSGQHIQSPLISEHGGVSLTEKDGNPLQEANTTLSSQEFDGSNRAAGSVKDRNIETVGPSKSSKKRKKTKKAKDTLSGTPSTSVTEQVKGSDIGTSPTKPHKAADGDHSGDNINKQESDISPKDRKEVSIAPHKADNGDHFGANVNMQEININPEDRKEVSGMDTISTSFLATDKEIDNVIQNVVESVQQIRKGQVDSQLMDGTSRKTTRKKRSSYKKKSAESEKVNENVGDKPAPADNIGEVAEVMKQAKLANADSTIQLHGSNLEGEKEITFDNDPHSPQSSQVKPHRLERNREGSCVKAVVHVNPSDSGHTKGNTDAKEVSCESNGIDFNDYFLPSQNSHKNGDSAEVLVDKATETRRVDGKMKVKVDKSKHDAHYHGPSPDMHSSQRLNENHAVGVNTQGDNSSTGELLSSVSNTKSENVVLQPNEEPLNASRSVAKALPCSTSDKFDSVPEEARIPNAAKPSVTSAHAKSKRATPNSSLENSKSRVFLNTRVNGLQSRENHNHMDGKRTSRINTGEVVNNSQHKKSLIGASGSIFNDDSNESSMNESDNSDAGTRTPSDNSLSSDYSDGESNTDFNSSQNGFHSWKREGGGKAFTKQFSSGMTLDTILRSSSRYKKAKLTASQSQAEDTESQPVDFVPDSQPNP</sequence>
<feature type="compositionally biased region" description="Polar residues" evidence="1">
    <location>
        <begin position="895"/>
        <end position="917"/>
    </location>
</feature>
<feature type="region of interest" description="Disordered" evidence="1">
    <location>
        <begin position="864"/>
        <end position="917"/>
    </location>
</feature>
<feature type="compositionally biased region" description="Polar residues" evidence="1">
    <location>
        <begin position="1052"/>
        <end position="1082"/>
    </location>
</feature>